<dbReference type="EMBL" id="CADCUG010000137">
    <property type="protein sequence ID" value="CAA9351729.1"/>
    <property type="molecule type" value="Genomic_DNA"/>
</dbReference>
<dbReference type="SUPFAM" id="SSF56300">
    <property type="entry name" value="Metallo-dependent phosphatases"/>
    <property type="match status" value="1"/>
</dbReference>
<feature type="domain" description="Calcineurin-like phosphoesterase" evidence="2">
    <location>
        <begin position="57"/>
        <end position="236"/>
    </location>
</feature>
<evidence type="ECO:0000256" key="1">
    <source>
        <dbReference type="ARBA" id="ARBA00022729"/>
    </source>
</evidence>
<dbReference type="Gene3D" id="3.60.21.10">
    <property type="match status" value="1"/>
</dbReference>
<dbReference type="Pfam" id="PF00149">
    <property type="entry name" value="Metallophos"/>
    <property type="match status" value="1"/>
</dbReference>
<sequence>MARRGLAAILALVALAVAFTALLIWPPGFVSSLLATERPSSAAGDPVPPISGTPAARIAVVGDTGTGDAPQFATVDLMVDQTGAEPYDGLLVLGDLIYEQGRAGQVDDKVIDPFAPITDSGAELLPVLGNHDYESGEQQEIMTALGRGNPWYVDHLGPVRIIVLDSNRVGDAQQTQWLRATLAKPVPPQTWTVVALHHPPYSAGEHGSDEAVRETWSPLFAEYDVPLVLAGHEHDYQRSLPQNGVTYVISGAGAKLRPTGSEDFTAASASTLHFVDLLCYDERLVGRAIDHSGELVDIFTIRR</sequence>
<dbReference type="PANTHER" id="PTHR22953">
    <property type="entry name" value="ACID PHOSPHATASE RELATED"/>
    <property type="match status" value="1"/>
</dbReference>
<dbReference type="InterPro" id="IPR039331">
    <property type="entry name" value="PAPs-like"/>
</dbReference>
<dbReference type="PANTHER" id="PTHR22953:SF153">
    <property type="entry name" value="PURPLE ACID PHOSPHATASE"/>
    <property type="match status" value="1"/>
</dbReference>
<dbReference type="AlphaFoldDB" id="A0A6J4M955"/>
<gene>
    <name evidence="3" type="ORF">AVDCRST_MAG29-2294</name>
</gene>
<reference evidence="3" key="1">
    <citation type="submission" date="2020-02" db="EMBL/GenBank/DDBJ databases">
        <authorList>
            <person name="Meier V. D."/>
        </authorList>
    </citation>
    <scope>NUCLEOTIDE SEQUENCE</scope>
    <source>
        <strain evidence="3">AVDCRST_MAG29</strain>
    </source>
</reference>
<evidence type="ECO:0000259" key="2">
    <source>
        <dbReference type="Pfam" id="PF00149"/>
    </source>
</evidence>
<proteinExistence type="predicted"/>
<name>A0A6J4M955_9ACTN</name>
<keyword evidence="1" id="KW-0732">Signal</keyword>
<evidence type="ECO:0000313" key="3">
    <source>
        <dbReference type="EMBL" id="CAA9351729.1"/>
    </source>
</evidence>
<dbReference type="GO" id="GO:0003993">
    <property type="term" value="F:acid phosphatase activity"/>
    <property type="evidence" value="ECO:0007669"/>
    <property type="project" value="InterPro"/>
</dbReference>
<organism evidence="3">
    <name type="scientific">uncultured Nocardioidaceae bacterium</name>
    <dbReference type="NCBI Taxonomy" id="253824"/>
    <lineage>
        <taxon>Bacteria</taxon>
        <taxon>Bacillati</taxon>
        <taxon>Actinomycetota</taxon>
        <taxon>Actinomycetes</taxon>
        <taxon>Propionibacteriales</taxon>
        <taxon>Nocardioidaceae</taxon>
        <taxon>environmental samples</taxon>
    </lineage>
</organism>
<accession>A0A6J4M955</accession>
<protein>
    <recommendedName>
        <fullName evidence="2">Calcineurin-like phosphoesterase domain-containing protein</fullName>
    </recommendedName>
</protein>
<dbReference type="InterPro" id="IPR004843">
    <property type="entry name" value="Calcineurin-like_PHP"/>
</dbReference>
<dbReference type="InterPro" id="IPR029052">
    <property type="entry name" value="Metallo-depent_PP-like"/>
</dbReference>